<dbReference type="Proteomes" id="UP000887540">
    <property type="component" value="Unplaced"/>
</dbReference>
<dbReference type="PANTHER" id="PTHR15407">
    <property type="entry name" value="FUKUTIN-RELATED"/>
    <property type="match status" value="1"/>
</dbReference>
<evidence type="ECO:0000256" key="3">
    <source>
        <dbReference type="ARBA" id="ARBA00022989"/>
    </source>
</evidence>
<evidence type="ECO:0000313" key="7">
    <source>
        <dbReference type="WBParaSite" id="ACRNAN_scaffold12812.g17553.t1"/>
    </source>
</evidence>
<dbReference type="InterPro" id="IPR057641">
    <property type="entry name" value="W02B3_4_N"/>
</dbReference>
<reference evidence="7" key="1">
    <citation type="submission" date="2022-11" db="UniProtKB">
        <authorList>
            <consortium name="WormBaseParasite"/>
        </authorList>
    </citation>
    <scope>IDENTIFICATION</scope>
</reference>
<accession>A0A914CQP0</accession>
<evidence type="ECO:0000256" key="4">
    <source>
        <dbReference type="ARBA" id="ARBA00023136"/>
    </source>
</evidence>
<evidence type="ECO:0000259" key="5">
    <source>
        <dbReference type="Pfam" id="PF24413"/>
    </source>
</evidence>
<dbReference type="PANTHER" id="PTHR15407:SF28">
    <property type="entry name" value="RIBITOL-5-PHOSPHATE TRANSFERASE FKTN"/>
    <property type="match status" value="1"/>
</dbReference>
<sequence length="340" mass="39931">MRKLKKILMGALVLIALVWLYFHMSTRGASTFILIDQAILNQLNQTNSTATVPQKILFASTDWPIWNISYDQIDPITIVDNPEKDYLLFVFPNETRAIKRFPTNSSVIQLKNGATVELLIPSNVNEFMWRWNRGRFLECHKEVVNGRKSTYQRISLSFIKRMSEFQDFLVKHNATAFLLFGTLLGWRRECSIIPHTSDIDFGMFPSEHSDALIEDLSSTYSVIWYLGKPEMSFEMSFYVDGVNVDLFYLYERENGTYTGGYRVPQRQRIQFNYPKIQGVCAVDLLDHLMFVPCNVDEFVEADYGKNWSYDKNKFVWDKDPLNIEEHEFYSEEEWQKVFKK</sequence>
<proteinExistence type="predicted"/>
<dbReference type="WBParaSite" id="ACRNAN_scaffold12812.g17553.t1">
    <property type="protein sequence ID" value="ACRNAN_scaffold12812.g17553.t1"/>
    <property type="gene ID" value="ACRNAN_scaffold12812.g17553"/>
</dbReference>
<feature type="domain" description="W02B3.4-like N-terminal" evidence="5">
    <location>
        <begin position="31"/>
        <end position="138"/>
    </location>
</feature>
<evidence type="ECO:0000256" key="2">
    <source>
        <dbReference type="ARBA" id="ARBA00022692"/>
    </source>
</evidence>
<keyword evidence="4" id="KW-0472">Membrane</keyword>
<keyword evidence="2" id="KW-0812">Transmembrane</keyword>
<dbReference type="AlphaFoldDB" id="A0A914CQP0"/>
<evidence type="ECO:0000313" key="6">
    <source>
        <dbReference type="Proteomes" id="UP000887540"/>
    </source>
</evidence>
<evidence type="ECO:0000256" key="1">
    <source>
        <dbReference type="ARBA" id="ARBA00004167"/>
    </source>
</evidence>
<keyword evidence="6" id="KW-1185">Reference proteome</keyword>
<name>A0A914CQP0_9BILA</name>
<protein>
    <submittedName>
        <fullName evidence="7">Fukutin</fullName>
    </submittedName>
</protein>
<organism evidence="6 7">
    <name type="scientific">Acrobeloides nanus</name>
    <dbReference type="NCBI Taxonomy" id="290746"/>
    <lineage>
        <taxon>Eukaryota</taxon>
        <taxon>Metazoa</taxon>
        <taxon>Ecdysozoa</taxon>
        <taxon>Nematoda</taxon>
        <taxon>Chromadorea</taxon>
        <taxon>Rhabditida</taxon>
        <taxon>Tylenchina</taxon>
        <taxon>Cephalobomorpha</taxon>
        <taxon>Cephaloboidea</taxon>
        <taxon>Cephalobidae</taxon>
        <taxon>Acrobeloides</taxon>
    </lineage>
</organism>
<dbReference type="Pfam" id="PF24413">
    <property type="entry name" value="W02B3_4_N"/>
    <property type="match status" value="1"/>
</dbReference>
<dbReference type="InterPro" id="IPR009644">
    <property type="entry name" value="FKTN/MNN4/W02B3.4-1"/>
</dbReference>
<comment type="subcellular location">
    <subcellularLocation>
        <location evidence="1">Membrane</location>
        <topology evidence="1">Single-pass membrane protein</topology>
    </subcellularLocation>
</comment>
<keyword evidence="3" id="KW-1133">Transmembrane helix</keyword>
<dbReference type="GO" id="GO:0016020">
    <property type="term" value="C:membrane"/>
    <property type="evidence" value="ECO:0007669"/>
    <property type="project" value="UniProtKB-SubCell"/>
</dbReference>